<dbReference type="GO" id="GO:0016787">
    <property type="term" value="F:hydrolase activity"/>
    <property type="evidence" value="ECO:0007669"/>
    <property type="project" value="UniProtKB-KW"/>
</dbReference>
<dbReference type="SUPFAM" id="SSF160467">
    <property type="entry name" value="PH0987 N-terminal domain-like"/>
    <property type="match status" value="1"/>
</dbReference>
<dbReference type="OrthoDB" id="9778567at2"/>
<keyword evidence="6" id="KW-1185">Reference proteome</keyword>
<dbReference type="Proteomes" id="UP000031972">
    <property type="component" value="Unassembled WGS sequence"/>
</dbReference>
<evidence type="ECO:0000256" key="2">
    <source>
        <dbReference type="ARBA" id="ARBA00022801"/>
    </source>
</evidence>
<dbReference type="Gene3D" id="2.40.100.10">
    <property type="entry name" value="Cyclophilin-like"/>
    <property type="match status" value="1"/>
</dbReference>
<protein>
    <submittedName>
        <fullName evidence="5">Allophanate hydrolase subunit 1</fullName>
    </submittedName>
</protein>
<evidence type="ECO:0000256" key="3">
    <source>
        <dbReference type="ARBA" id="ARBA00022840"/>
    </source>
</evidence>
<dbReference type="Gene3D" id="3.30.1360.40">
    <property type="match status" value="1"/>
</dbReference>
<dbReference type="RefSeq" id="WP_041053812.1">
    <property type="nucleotide sequence ID" value="NZ_JXRR01000001.1"/>
</dbReference>
<dbReference type="PANTHER" id="PTHR34698">
    <property type="entry name" value="5-OXOPROLINASE SUBUNIT B"/>
    <property type="match status" value="1"/>
</dbReference>
<dbReference type="NCBIfam" id="TIGR00370">
    <property type="entry name" value="5-oxoprolinase subunit PxpB"/>
    <property type="match status" value="1"/>
</dbReference>
<keyword evidence="2 5" id="KW-0378">Hydrolase</keyword>
<dbReference type="InterPro" id="IPR010016">
    <property type="entry name" value="PxpB"/>
</dbReference>
<dbReference type="Pfam" id="PF02682">
    <property type="entry name" value="CT_C_D"/>
    <property type="match status" value="1"/>
</dbReference>
<dbReference type="InterPro" id="IPR029000">
    <property type="entry name" value="Cyclophilin-like_dom_sf"/>
</dbReference>
<gene>
    <name evidence="5" type="ORF">KR50_02640</name>
</gene>
<accession>A0A0C2RRQ7</accession>
<dbReference type="AlphaFoldDB" id="A0A0C2RRQ7"/>
<sequence>MNYSLHSLGDQAILIEFTQEVNEVIHEQVQGVKDRIAEKKYDWVVEIVPAFASIAVHYDIRKLLAFSDPYNLVEKELSVLLDSKKSFAKRTSREINIPVFYGGKSGPDLEQVAKHNAITAEEVIELHTKAEYTVYMLGFAPGFPYIGGLNEKLATPRKSKPRLQIPVGSVGIAGQQTGVYPIETPGGWQLIGQTPEALFRPMNEEEPTLLQAGDKIRFYAISEEEFYQRQERNK</sequence>
<dbReference type="PATRIC" id="fig|220754.4.peg.269"/>
<evidence type="ECO:0000256" key="1">
    <source>
        <dbReference type="ARBA" id="ARBA00022741"/>
    </source>
</evidence>
<comment type="caution">
    <text evidence="5">The sequence shown here is derived from an EMBL/GenBank/DDBJ whole genome shotgun (WGS) entry which is preliminary data.</text>
</comment>
<dbReference type="EMBL" id="JXRR01000001">
    <property type="protein sequence ID" value="KIL52935.1"/>
    <property type="molecule type" value="Genomic_DNA"/>
</dbReference>
<dbReference type="SMART" id="SM00796">
    <property type="entry name" value="AHS1"/>
    <property type="match status" value="1"/>
</dbReference>
<organism evidence="5 6">
    <name type="scientific">Jeotgalibacillus campisalis</name>
    <dbReference type="NCBI Taxonomy" id="220754"/>
    <lineage>
        <taxon>Bacteria</taxon>
        <taxon>Bacillati</taxon>
        <taxon>Bacillota</taxon>
        <taxon>Bacilli</taxon>
        <taxon>Bacillales</taxon>
        <taxon>Caryophanaceae</taxon>
        <taxon>Jeotgalibacillus</taxon>
    </lineage>
</organism>
<dbReference type="GO" id="GO:0005524">
    <property type="term" value="F:ATP binding"/>
    <property type="evidence" value="ECO:0007669"/>
    <property type="project" value="UniProtKB-KW"/>
</dbReference>
<feature type="domain" description="Carboxyltransferase" evidence="4">
    <location>
        <begin position="3"/>
        <end position="210"/>
    </location>
</feature>
<keyword evidence="3" id="KW-0067">ATP-binding</keyword>
<dbReference type="InterPro" id="IPR003833">
    <property type="entry name" value="CT_C_D"/>
</dbReference>
<proteinExistence type="predicted"/>
<name>A0A0C2RRQ7_9BACL</name>
<evidence type="ECO:0000313" key="5">
    <source>
        <dbReference type="EMBL" id="KIL52935.1"/>
    </source>
</evidence>
<evidence type="ECO:0000313" key="6">
    <source>
        <dbReference type="Proteomes" id="UP000031972"/>
    </source>
</evidence>
<dbReference type="SUPFAM" id="SSF50891">
    <property type="entry name" value="Cyclophilin-like"/>
    <property type="match status" value="1"/>
</dbReference>
<dbReference type="PANTHER" id="PTHR34698:SF2">
    <property type="entry name" value="5-OXOPROLINASE SUBUNIT B"/>
    <property type="match status" value="1"/>
</dbReference>
<keyword evidence="1" id="KW-0547">Nucleotide-binding</keyword>
<reference evidence="5 6" key="1">
    <citation type="submission" date="2015-01" db="EMBL/GenBank/DDBJ databases">
        <title>Jeotgalibacillus campisalis genome sequencing.</title>
        <authorList>
            <person name="Goh K.M."/>
            <person name="Chan K.-G."/>
            <person name="Yaakop A.S."/>
            <person name="Ee R."/>
            <person name="Gan H.M."/>
            <person name="Chan C.S."/>
        </authorList>
    </citation>
    <scope>NUCLEOTIDE SEQUENCE [LARGE SCALE GENOMIC DNA]</scope>
    <source>
        <strain evidence="5 6">SF-57</strain>
    </source>
</reference>
<evidence type="ECO:0000259" key="4">
    <source>
        <dbReference type="SMART" id="SM00796"/>
    </source>
</evidence>